<dbReference type="Proteomes" id="UP000516437">
    <property type="component" value="Chromosome 7"/>
</dbReference>
<dbReference type="CDD" id="cd15798">
    <property type="entry name" value="PMEI-like_3"/>
    <property type="match status" value="1"/>
</dbReference>
<dbReference type="InterPro" id="IPR035513">
    <property type="entry name" value="Invertase/methylesterase_inhib"/>
</dbReference>
<dbReference type="Gene3D" id="1.20.140.40">
    <property type="entry name" value="Invertase/pectin methylesterase inhibitor family protein"/>
    <property type="match status" value="1"/>
</dbReference>
<comment type="caution">
    <text evidence="2">The sequence shown here is derived from an EMBL/GenBank/DDBJ whole genome shotgun (WGS) entry which is preliminary data.</text>
</comment>
<reference evidence="2 3" key="1">
    <citation type="journal article" date="2019" name="Plant Biotechnol. J.">
        <title>The red bayberry genome and genetic basis of sex determination.</title>
        <authorList>
            <person name="Jia H.M."/>
            <person name="Jia H.J."/>
            <person name="Cai Q.L."/>
            <person name="Wang Y."/>
            <person name="Zhao H.B."/>
            <person name="Yang W.F."/>
            <person name="Wang G.Y."/>
            <person name="Li Y.H."/>
            <person name="Zhan D.L."/>
            <person name="Shen Y.T."/>
            <person name="Niu Q.F."/>
            <person name="Chang L."/>
            <person name="Qiu J."/>
            <person name="Zhao L."/>
            <person name="Xie H.B."/>
            <person name="Fu W.Y."/>
            <person name="Jin J."/>
            <person name="Li X.W."/>
            <person name="Jiao Y."/>
            <person name="Zhou C.C."/>
            <person name="Tu T."/>
            <person name="Chai C.Y."/>
            <person name="Gao J.L."/>
            <person name="Fan L.J."/>
            <person name="van de Weg E."/>
            <person name="Wang J.Y."/>
            <person name="Gao Z.S."/>
        </authorList>
    </citation>
    <scope>NUCLEOTIDE SEQUENCE [LARGE SCALE GENOMIC DNA]</scope>
    <source>
        <tissue evidence="2">Leaves</tissue>
    </source>
</reference>
<accession>A0A6A1V1X3</accession>
<dbReference type="InterPro" id="IPR006501">
    <property type="entry name" value="Pectinesterase_inhib_dom"/>
</dbReference>
<evidence type="ECO:0000313" key="3">
    <source>
        <dbReference type="Proteomes" id="UP000516437"/>
    </source>
</evidence>
<sequence>MAGIGGLLNNLVIEGKSRREEGARGAPEGAGGAGAPLAAVEGAAIGNLLDSLETICNSTPNPSYCKSVIPKGTIDVHEFSRFSIQKSLSRSLKFLKLVDNYLQNLSSLSHTTILALEDCRLLFELNVDYLSSSIGIVNTTNGTLPDVEADNIHTLLSVILTN</sequence>
<evidence type="ECO:0000259" key="1">
    <source>
        <dbReference type="Pfam" id="PF04043"/>
    </source>
</evidence>
<dbReference type="Pfam" id="PF04043">
    <property type="entry name" value="PMEI"/>
    <property type="match status" value="1"/>
</dbReference>
<dbReference type="EMBL" id="RXIC02000025">
    <property type="protein sequence ID" value="KAB1206689.1"/>
    <property type="molecule type" value="Genomic_DNA"/>
</dbReference>
<protein>
    <submittedName>
        <fullName evidence="2">Putative pectinesterase/pectinesterase inhibitor 41</fullName>
    </submittedName>
</protein>
<name>A0A6A1V1X3_9ROSI</name>
<dbReference type="AlphaFoldDB" id="A0A6A1V1X3"/>
<dbReference type="PROSITE" id="PS51450">
    <property type="entry name" value="LRR"/>
    <property type="match status" value="1"/>
</dbReference>
<dbReference type="InterPro" id="IPR001611">
    <property type="entry name" value="Leu-rich_rpt"/>
</dbReference>
<dbReference type="GO" id="GO:0004857">
    <property type="term" value="F:enzyme inhibitor activity"/>
    <property type="evidence" value="ECO:0007669"/>
    <property type="project" value="InterPro"/>
</dbReference>
<feature type="domain" description="Pectinesterase inhibitor" evidence="1">
    <location>
        <begin position="51"/>
        <end position="162"/>
    </location>
</feature>
<dbReference type="SUPFAM" id="SSF101148">
    <property type="entry name" value="Plant invertase/pectin methylesterase inhibitor"/>
    <property type="match status" value="1"/>
</dbReference>
<gene>
    <name evidence="2" type="ORF">CJ030_MR7G013564</name>
</gene>
<evidence type="ECO:0000313" key="2">
    <source>
        <dbReference type="EMBL" id="KAB1206689.1"/>
    </source>
</evidence>
<dbReference type="OrthoDB" id="2019149at2759"/>
<proteinExistence type="predicted"/>
<organism evidence="2 3">
    <name type="scientific">Morella rubra</name>
    <name type="common">Chinese bayberry</name>
    <dbReference type="NCBI Taxonomy" id="262757"/>
    <lineage>
        <taxon>Eukaryota</taxon>
        <taxon>Viridiplantae</taxon>
        <taxon>Streptophyta</taxon>
        <taxon>Embryophyta</taxon>
        <taxon>Tracheophyta</taxon>
        <taxon>Spermatophyta</taxon>
        <taxon>Magnoliopsida</taxon>
        <taxon>eudicotyledons</taxon>
        <taxon>Gunneridae</taxon>
        <taxon>Pentapetalae</taxon>
        <taxon>rosids</taxon>
        <taxon>fabids</taxon>
        <taxon>Fagales</taxon>
        <taxon>Myricaceae</taxon>
        <taxon>Morella</taxon>
    </lineage>
</organism>
<keyword evidence="3" id="KW-1185">Reference proteome</keyword>